<comment type="similarity">
    <text evidence="2 10">Belongs to the G-protein coupled receptor 1 family.</text>
</comment>
<evidence type="ECO:0000256" key="2">
    <source>
        <dbReference type="ARBA" id="ARBA00010663"/>
    </source>
</evidence>
<evidence type="ECO:0000256" key="3">
    <source>
        <dbReference type="ARBA" id="ARBA00022475"/>
    </source>
</evidence>
<evidence type="ECO:0000256" key="5">
    <source>
        <dbReference type="ARBA" id="ARBA00022989"/>
    </source>
</evidence>
<dbReference type="InterPro" id="IPR017452">
    <property type="entry name" value="GPCR_Rhodpsn_7TM"/>
</dbReference>
<feature type="compositionally biased region" description="Pro residues" evidence="11">
    <location>
        <begin position="143"/>
        <end position="157"/>
    </location>
</feature>
<keyword evidence="8 10" id="KW-0675">Receptor</keyword>
<keyword evidence="7 12" id="KW-0472">Membrane</keyword>
<keyword evidence="6 10" id="KW-0297">G-protein coupled receptor</keyword>
<proteinExistence type="inferred from homology"/>
<evidence type="ECO:0000313" key="15">
    <source>
        <dbReference type="Proteomes" id="UP000887458"/>
    </source>
</evidence>
<gene>
    <name evidence="14" type="ORF">DERP_008338</name>
</gene>
<evidence type="ECO:0000256" key="10">
    <source>
        <dbReference type="RuleBase" id="RU000688"/>
    </source>
</evidence>
<feature type="transmembrane region" description="Helical" evidence="12">
    <location>
        <begin position="703"/>
        <end position="726"/>
    </location>
</feature>
<dbReference type="Gene3D" id="1.20.1070.10">
    <property type="entry name" value="Rhodopsin 7-helix transmembrane proteins"/>
    <property type="match status" value="1"/>
</dbReference>
<name>A0ABQ8J696_DERPT</name>
<keyword evidence="3" id="KW-1003">Cell membrane</keyword>
<keyword evidence="5 12" id="KW-1133">Transmembrane helix</keyword>
<evidence type="ECO:0000256" key="12">
    <source>
        <dbReference type="SAM" id="Phobius"/>
    </source>
</evidence>
<evidence type="ECO:0000256" key="7">
    <source>
        <dbReference type="ARBA" id="ARBA00023136"/>
    </source>
</evidence>
<keyword evidence="4 10" id="KW-0812">Transmembrane</keyword>
<dbReference type="Proteomes" id="UP000887458">
    <property type="component" value="Unassembled WGS sequence"/>
</dbReference>
<feature type="transmembrane region" description="Helical" evidence="12">
    <location>
        <begin position="300"/>
        <end position="321"/>
    </location>
</feature>
<reference evidence="14 15" key="1">
    <citation type="journal article" date="2018" name="J. Allergy Clin. Immunol.">
        <title>High-quality assembly of Dermatophagoides pteronyssinus genome and transcriptome reveals a wide range of novel allergens.</title>
        <authorList>
            <person name="Liu X.Y."/>
            <person name="Yang K.Y."/>
            <person name="Wang M.Q."/>
            <person name="Kwok J.S."/>
            <person name="Zeng X."/>
            <person name="Yang Z."/>
            <person name="Xiao X.J."/>
            <person name="Lau C.P."/>
            <person name="Li Y."/>
            <person name="Huang Z.M."/>
            <person name="Ba J.G."/>
            <person name="Yim A.K."/>
            <person name="Ouyang C.Y."/>
            <person name="Ngai S.M."/>
            <person name="Chan T.F."/>
            <person name="Leung E.L."/>
            <person name="Liu L."/>
            <person name="Liu Z.G."/>
            <person name="Tsui S.K."/>
        </authorList>
    </citation>
    <scope>NUCLEOTIDE SEQUENCE [LARGE SCALE GENOMIC DNA]</scope>
    <source>
        <strain evidence="14">Derp</strain>
    </source>
</reference>
<feature type="compositionally biased region" description="Polar residues" evidence="11">
    <location>
        <begin position="47"/>
        <end position="97"/>
    </location>
</feature>
<feature type="transmembrane region" description="Helical" evidence="12">
    <location>
        <begin position="479"/>
        <end position="499"/>
    </location>
</feature>
<evidence type="ECO:0000256" key="8">
    <source>
        <dbReference type="ARBA" id="ARBA00023170"/>
    </source>
</evidence>
<organism evidence="14 15">
    <name type="scientific">Dermatophagoides pteronyssinus</name>
    <name type="common">European house dust mite</name>
    <dbReference type="NCBI Taxonomy" id="6956"/>
    <lineage>
        <taxon>Eukaryota</taxon>
        <taxon>Metazoa</taxon>
        <taxon>Ecdysozoa</taxon>
        <taxon>Arthropoda</taxon>
        <taxon>Chelicerata</taxon>
        <taxon>Arachnida</taxon>
        <taxon>Acari</taxon>
        <taxon>Acariformes</taxon>
        <taxon>Sarcoptiformes</taxon>
        <taxon>Astigmata</taxon>
        <taxon>Psoroptidia</taxon>
        <taxon>Analgoidea</taxon>
        <taxon>Pyroglyphidae</taxon>
        <taxon>Dermatophagoidinae</taxon>
        <taxon>Dermatophagoides</taxon>
    </lineage>
</organism>
<dbReference type="PRINTS" id="PR00237">
    <property type="entry name" value="GPCRRHODOPSN"/>
</dbReference>
<evidence type="ECO:0000259" key="13">
    <source>
        <dbReference type="PROSITE" id="PS50262"/>
    </source>
</evidence>
<dbReference type="PANTHER" id="PTHR24228">
    <property type="entry name" value="B2 BRADYKININ RECEPTOR/ANGIOTENSIN II RECEPTOR"/>
    <property type="match status" value="1"/>
</dbReference>
<evidence type="ECO:0000256" key="1">
    <source>
        <dbReference type="ARBA" id="ARBA00004651"/>
    </source>
</evidence>
<feature type="transmembrane region" description="Helical" evidence="12">
    <location>
        <begin position="671"/>
        <end position="691"/>
    </location>
</feature>
<feature type="transmembrane region" description="Helical" evidence="12">
    <location>
        <begin position="557"/>
        <end position="581"/>
    </location>
</feature>
<dbReference type="PANTHER" id="PTHR24228:SF71">
    <property type="entry name" value="PROTEIN TRAPPED IN ENDODERM-1"/>
    <property type="match status" value="1"/>
</dbReference>
<accession>A0ABQ8J696</accession>
<keyword evidence="9 10" id="KW-0807">Transducer</keyword>
<dbReference type="PROSITE" id="PS50262">
    <property type="entry name" value="G_PROTEIN_RECEP_F1_2"/>
    <property type="match status" value="1"/>
</dbReference>
<dbReference type="InterPro" id="IPR000276">
    <property type="entry name" value="GPCR_Rhodpsn"/>
</dbReference>
<evidence type="ECO:0000313" key="14">
    <source>
        <dbReference type="EMBL" id="KAH9418081.1"/>
    </source>
</evidence>
<protein>
    <recommendedName>
        <fullName evidence="13">G-protein coupled receptors family 1 profile domain-containing protein</fullName>
    </recommendedName>
</protein>
<feature type="transmembrane region" description="Helical" evidence="12">
    <location>
        <begin position="519"/>
        <end position="545"/>
    </location>
</feature>
<comment type="subcellular location">
    <subcellularLocation>
        <location evidence="1">Cell membrane</location>
        <topology evidence="1">Multi-pass membrane protein</topology>
    </subcellularLocation>
</comment>
<dbReference type="Pfam" id="PF00001">
    <property type="entry name" value="7tm_1"/>
    <property type="match status" value="1"/>
</dbReference>
<sequence length="795" mass="89887">MHQRNLYSSYPPEYGGGGSGYSNYPPSIPQQQQQHYGNDYHQQQQQISAQHNHPPYYSQQHHQSYNDPIQQQQYDHSYQNGYPPGGSSNRPTTYDYTSNNNPQPYLSSSSSAYPDRSYHQQQQQPPAVLQPQTQPLPVAIAQPQPPPPIKPSYPPPNLNLKPTTTAKNPYGQTGPYGIDAANPYADYYRKLYYPYDPITGEYMKDATPPGDTGSTNLLPNVMPDSMANQMFSRSYAAQSSSSAGRYGGMGGGGGGGYGNDPTSMMMMNNYYGGGYGGDQENDSLLLCCDFLIPRPNIKCLLITLFILLVLIILIAVIRFLVSLSGDQSEELATLLEQTCMLLLIAALGDLLWIIGVYFTSRRTRHQIATILSCATNPSSSSAIETTLSTNDFNNYLYDQQQQHRRSYVPNVGCNSSVNNNDDNKNEIIIDIPEGAALIGFLAAIIICLIGIIGNLITITALTNKQSNRCLNNHSMTTMFVINLAITDLIFSLLIMPLQSGRYLTRSWPFGKLLCQLYPLFYYGTVATSLMLITAITINRFVLIAFNNHYCRIYNRRNVIIMIIFCWLFSYTLVSIPVFGLYGRTGYQSNTFSCTILRDKQNRSPKKFLFILGFFLPMITIVYCYGMILFHIRRQRRQHNHHLLFNNQTNRTTTTTKTMMITNQTSNRDIRLTLLICIVFGAFLACFLPLFIGNVFIPDDRYPYFHVIASIFAWMNSCINPFIYFAMNQRYRQAYKRLIFGHFFTNKKSSSSSSTSSTAYVIKQTKDSDKDMNVIDKQQQQQSITYATTISSMDNE</sequence>
<feature type="compositionally biased region" description="Low complexity" evidence="11">
    <location>
        <begin position="98"/>
        <end position="142"/>
    </location>
</feature>
<evidence type="ECO:0000256" key="11">
    <source>
        <dbReference type="SAM" id="MobiDB-lite"/>
    </source>
</evidence>
<feature type="domain" description="G-protein coupled receptors family 1 profile" evidence="13">
    <location>
        <begin position="453"/>
        <end position="723"/>
    </location>
</feature>
<reference evidence="14 15" key="2">
    <citation type="journal article" date="2022" name="Mol. Biol. Evol.">
        <title>Comparative Genomics Reveals Insights into the Divergent Evolution of Astigmatic Mites and Household Pest Adaptations.</title>
        <authorList>
            <person name="Xiong Q."/>
            <person name="Wan A.T."/>
            <person name="Liu X."/>
            <person name="Fung C.S."/>
            <person name="Xiao X."/>
            <person name="Malainual N."/>
            <person name="Hou J."/>
            <person name="Wang L."/>
            <person name="Wang M."/>
            <person name="Yang K.Y."/>
            <person name="Cui Y."/>
            <person name="Leung E.L."/>
            <person name="Nong W."/>
            <person name="Shin S.K."/>
            <person name="Au S.W."/>
            <person name="Jeong K.Y."/>
            <person name="Chew F.T."/>
            <person name="Hui J.H."/>
            <person name="Leung T.F."/>
            <person name="Tungtrongchitr A."/>
            <person name="Zhong N."/>
            <person name="Liu Z."/>
            <person name="Tsui S.K."/>
        </authorList>
    </citation>
    <scope>NUCLEOTIDE SEQUENCE [LARGE SCALE GENOMIC DNA]</scope>
    <source>
        <strain evidence="14">Derp</strain>
    </source>
</reference>
<feature type="transmembrane region" description="Helical" evidence="12">
    <location>
        <begin position="607"/>
        <end position="629"/>
    </location>
</feature>
<feature type="transmembrane region" description="Helical" evidence="12">
    <location>
        <begin position="341"/>
        <end position="359"/>
    </location>
</feature>
<feature type="transmembrane region" description="Helical" evidence="12">
    <location>
        <begin position="435"/>
        <end position="458"/>
    </location>
</feature>
<dbReference type="SUPFAM" id="SSF81321">
    <property type="entry name" value="Family A G protein-coupled receptor-like"/>
    <property type="match status" value="1"/>
</dbReference>
<dbReference type="PROSITE" id="PS00237">
    <property type="entry name" value="G_PROTEIN_RECEP_F1_1"/>
    <property type="match status" value="1"/>
</dbReference>
<evidence type="ECO:0000256" key="9">
    <source>
        <dbReference type="ARBA" id="ARBA00023224"/>
    </source>
</evidence>
<comment type="caution">
    <text evidence="14">The sequence shown here is derived from an EMBL/GenBank/DDBJ whole genome shotgun (WGS) entry which is preliminary data.</text>
</comment>
<keyword evidence="15" id="KW-1185">Reference proteome</keyword>
<evidence type="ECO:0000256" key="6">
    <source>
        <dbReference type="ARBA" id="ARBA00023040"/>
    </source>
</evidence>
<dbReference type="EMBL" id="NJHN03000067">
    <property type="protein sequence ID" value="KAH9418081.1"/>
    <property type="molecule type" value="Genomic_DNA"/>
</dbReference>
<evidence type="ECO:0000256" key="4">
    <source>
        <dbReference type="ARBA" id="ARBA00022692"/>
    </source>
</evidence>
<feature type="region of interest" description="Disordered" evidence="11">
    <location>
        <begin position="1"/>
        <end position="159"/>
    </location>
</feature>